<evidence type="ECO:0000313" key="1">
    <source>
        <dbReference type="EnsemblMetazoa" id="ASTEI01625-PA"/>
    </source>
</evidence>
<reference evidence="2" key="1">
    <citation type="journal article" date="2014" name="Genome Biol.">
        <title>Genome analysis of a major urban malaria vector mosquito, Anopheles stephensi.</title>
        <authorList>
            <person name="Jiang X."/>
            <person name="Peery A."/>
            <person name="Hall A.B."/>
            <person name="Sharma A."/>
            <person name="Chen X.G."/>
            <person name="Waterhouse R.M."/>
            <person name="Komissarov A."/>
            <person name="Riehle M.M."/>
            <person name="Shouche Y."/>
            <person name="Sharakhova M.V."/>
            <person name="Lawson D."/>
            <person name="Pakpour N."/>
            <person name="Arensburger P."/>
            <person name="Davidson V.L."/>
            <person name="Eiglmeier K."/>
            <person name="Emrich S."/>
            <person name="George P."/>
            <person name="Kennedy R.C."/>
            <person name="Mane S.P."/>
            <person name="Maslen G."/>
            <person name="Oringanje C."/>
            <person name="Qi Y."/>
            <person name="Settlage R."/>
            <person name="Tojo M."/>
            <person name="Tubio J.M."/>
            <person name="Unger M.F."/>
            <person name="Wang B."/>
            <person name="Vernick K.D."/>
            <person name="Ribeiro J.M."/>
            <person name="James A.A."/>
            <person name="Michel K."/>
            <person name="Riehle M.A."/>
            <person name="Luckhart S."/>
            <person name="Sharakhov I.V."/>
            <person name="Tu Z."/>
        </authorList>
    </citation>
    <scope>NUCLEOTIDE SEQUENCE [LARGE SCALE GENOMIC DNA]</scope>
    <source>
        <strain evidence="2">Indian</strain>
    </source>
</reference>
<dbReference type="VEuPathDB" id="VectorBase:ASTE001675"/>
<accession>A0A182XZI9</accession>
<reference evidence="1" key="2">
    <citation type="submission" date="2020-05" db="UniProtKB">
        <authorList>
            <consortium name="EnsemblMetazoa"/>
        </authorList>
    </citation>
    <scope>IDENTIFICATION</scope>
    <source>
        <strain evidence="1">Indian</strain>
    </source>
</reference>
<dbReference type="Proteomes" id="UP000076408">
    <property type="component" value="Unassembled WGS sequence"/>
</dbReference>
<organism evidence="1 2">
    <name type="scientific">Anopheles stephensi</name>
    <name type="common">Indo-Pakistan malaria mosquito</name>
    <dbReference type="NCBI Taxonomy" id="30069"/>
    <lineage>
        <taxon>Eukaryota</taxon>
        <taxon>Metazoa</taxon>
        <taxon>Ecdysozoa</taxon>
        <taxon>Arthropoda</taxon>
        <taxon>Hexapoda</taxon>
        <taxon>Insecta</taxon>
        <taxon>Pterygota</taxon>
        <taxon>Neoptera</taxon>
        <taxon>Endopterygota</taxon>
        <taxon>Diptera</taxon>
        <taxon>Nematocera</taxon>
        <taxon>Culicoidea</taxon>
        <taxon>Culicidae</taxon>
        <taxon>Anophelinae</taxon>
        <taxon>Anopheles</taxon>
    </lineage>
</organism>
<dbReference type="EnsemblMetazoa" id="ASTEI01625-RA">
    <property type="protein sequence ID" value="ASTEI01625-PA"/>
    <property type="gene ID" value="ASTEI01625"/>
</dbReference>
<dbReference type="VEuPathDB" id="VectorBase:ASTEI01625"/>
<protein>
    <submittedName>
        <fullName evidence="1">Uncharacterized protein</fullName>
    </submittedName>
</protein>
<evidence type="ECO:0000313" key="2">
    <source>
        <dbReference type="Proteomes" id="UP000076408"/>
    </source>
</evidence>
<dbReference type="AlphaFoldDB" id="A0A182XZI9"/>
<sequence length="140" mass="16332">MTWNWNLLLKTIIYLFRMLFWLIPDTNVIPANHQIVLIRRFMHITAKTLFNAGSHEPVILKETRTCNEDALLNMNSYRCTAVKIKKQVLAMEVDLRNAIFPVPECIILNVARVIIVIMDLFPSYPRLKVMLHMLPSKKPS</sequence>
<proteinExistence type="predicted"/>
<name>A0A182XZI9_ANOST</name>
<keyword evidence="2" id="KW-1185">Reference proteome</keyword>